<protein>
    <recommendedName>
        <fullName evidence="8">Probable membrane transporter protein</fullName>
    </recommendedName>
</protein>
<feature type="transmembrane region" description="Helical" evidence="8">
    <location>
        <begin position="195"/>
        <end position="212"/>
    </location>
</feature>
<evidence type="ECO:0000313" key="10">
    <source>
        <dbReference type="Proteomes" id="UP001597314"/>
    </source>
</evidence>
<feature type="transmembrane region" description="Helical" evidence="8">
    <location>
        <begin position="224"/>
        <end position="242"/>
    </location>
</feature>
<proteinExistence type="inferred from homology"/>
<evidence type="ECO:0000256" key="1">
    <source>
        <dbReference type="ARBA" id="ARBA00004651"/>
    </source>
</evidence>
<evidence type="ECO:0000256" key="3">
    <source>
        <dbReference type="ARBA" id="ARBA00022448"/>
    </source>
</evidence>
<evidence type="ECO:0000256" key="7">
    <source>
        <dbReference type="ARBA" id="ARBA00023136"/>
    </source>
</evidence>
<keyword evidence="6 8" id="KW-1133">Transmembrane helix</keyword>
<keyword evidence="5 8" id="KW-0812">Transmembrane</keyword>
<feature type="transmembrane region" description="Helical" evidence="8">
    <location>
        <begin position="129"/>
        <end position="154"/>
    </location>
</feature>
<evidence type="ECO:0000256" key="8">
    <source>
        <dbReference type="RuleBase" id="RU363041"/>
    </source>
</evidence>
<name>A0ABW5AIY2_9BRAD</name>
<dbReference type="InterPro" id="IPR002781">
    <property type="entry name" value="TM_pro_TauE-like"/>
</dbReference>
<reference evidence="10" key="1">
    <citation type="journal article" date="2019" name="Int. J. Syst. Evol. Microbiol.">
        <title>The Global Catalogue of Microorganisms (GCM) 10K type strain sequencing project: providing services to taxonomists for standard genome sequencing and annotation.</title>
        <authorList>
            <consortium name="The Broad Institute Genomics Platform"/>
            <consortium name="The Broad Institute Genome Sequencing Center for Infectious Disease"/>
            <person name="Wu L."/>
            <person name="Ma J."/>
        </authorList>
    </citation>
    <scope>NUCLEOTIDE SEQUENCE [LARGE SCALE GENOMIC DNA]</scope>
    <source>
        <strain evidence="10">CGMCC 1.6774</strain>
    </source>
</reference>
<evidence type="ECO:0000256" key="4">
    <source>
        <dbReference type="ARBA" id="ARBA00022475"/>
    </source>
</evidence>
<evidence type="ECO:0000256" key="2">
    <source>
        <dbReference type="ARBA" id="ARBA00009142"/>
    </source>
</evidence>
<evidence type="ECO:0000256" key="5">
    <source>
        <dbReference type="ARBA" id="ARBA00022692"/>
    </source>
</evidence>
<comment type="caution">
    <text evidence="9">The sequence shown here is derived from an EMBL/GenBank/DDBJ whole genome shotgun (WGS) entry which is preliminary data.</text>
</comment>
<feature type="transmembrane region" description="Helical" evidence="8">
    <location>
        <begin position="97"/>
        <end position="117"/>
    </location>
</feature>
<keyword evidence="4 8" id="KW-1003">Cell membrane</keyword>
<dbReference type="PANTHER" id="PTHR30269:SF32">
    <property type="entry name" value="MEMBRANE TRANSPORTER PROTEIN-RELATED"/>
    <property type="match status" value="1"/>
</dbReference>
<dbReference type="EMBL" id="JBHUIW010000007">
    <property type="protein sequence ID" value="MFD2182150.1"/>
    <property type="molecule type" value="Genomic_DNA"/>
</dbReference>
<keyword evidence="10" id="KW-1185">Reference proteome</keyword>
<organism evidence="9 10">
    <name type="scientific">Rhodoplanes azumiensis</name>
    <dbReference type="NCBI Taxonomy" id="1897628"/>
    <lineage>
        <taxon>Bacteria</taxon>
        <taxon>Pseudomonadati</taxon>
        <taxon>Pseudomonadota</taxon>
        <taxon>Alphaproteobacteria</taxon>
        <taxon>Hyphomicrobiales</taxon>
        <taxon>Nitrobacteraceae</taxon>
        <taxon>Rhodoplanes</taxon>
    </lineage>
</organism>
<evidence type="ECO:0000313" key="9">
    <source>
        <dbReference type="EMBL" id="MFD2182150.1"/>
    </source>
</evidence>
<sequence length="246" mass="24950">MDITVLAVGAATFLLAGLVKGTIGLGLPTVAMGLLGLVVTPAAAAAVLIVPSLVTNVWQMLAGPRLRPLLARLWPMLAGVVAGTLVGSRLVGLAGPWAAAGLGAALAAYGIVGLARLRLPHPSPAQEAWLAPLVGLATGLVTAATGVFVLPAVPWLQALGLAKDDLVQALGLSFTVSTVALGLGLLMERLYDPDLALLSLAALAPAALGMIVGQRVRGWVSEPVFRTMFMAGLTLLGAWLLARGLT</sequence>
<evidence type="ECO:0000256" key="6">
    <source>
        <dbReference type="ARBA" id="ARBA00022989"/>
    </source>
</evidence>
<dbReference type="Pfam" id="PF01925">
    <property type="entry name" value="TauE"/>
    <property type="match status" value="1"/>
</dbReference>
<keyword evidence="7 8" id="KW-0472">Membrane</keyword>
<dbReference type="Proteomes" id="UP001597314">
    <property type="component" value="Unassembled WGS sequence"/>
</dbReference>
<dbReference type="InterPro" id="IPR052017">
    <property type="entry name" value="TSUP"/>
</dbReference>
<comment type="subcellular location">
    <subcellularLocation>
        <location evidence="1 8">Cell membrane</location>
        <topology evidence="1 8">Multi-pass membrane protein</topology>
    </subcellularLocation>
</comment>
<dbReference type="RefSeq" id="WP_378477332.1">
    <property type="nucleotide sequence ID" value="NZ_JBHUIW010000007.1"/>
</dbReference>
<feature type="transmembrane region" description="Helical" evidence="8">
    <location>
        <begin position="31"/>
        <end position="57"/>
    </location>
</feature>
<comment type="similarity">
    <text evidence="2 8">Belongs to the 4-toluene sulfonate uptake permease (TSUP) (TC 2.A.102) family.</text>
</comment>
<accession>A0ABW5AIY2</accession>
<feature type="transmembrane region" description="Helical" evidence="8">
    <location>
        <begin position="69"/>
        <end position="91"/>
    </location>
</feature>
<feature type="transmembrane region" description="Helical" evidence="8">
    <location>
        <begin position="166"/>
        <end position="186"/>
    </location>
</feature>
<keyword evidence="3" id="KW-0813">Transport</keyword>
<dbReference type="PANTHER" id="PTHR30269">
    <property type="entry name" value="TRANSMEMBRANE PROTEIN YFCA"/>
    <property type="match status" value="1"/>
</dbReference>
<gene>
    <name evidence="9" type="ORF">ACFSOX_08300</name>
</gene>